<feature type="chain" id="PRO_5045729934" evidence="1">
    <location>
        <begin position="27"/>
        <end position="318"/>
    </location>
</feature>
<dbReference type="InterPro" id="IPR052750">
    <property type="entry name" value="GH18_Chitinase"/>
</dbReference>
<dbReference type="Proteomes" id="UP001589693">
    <property type="component" value="Unassembled WGS sequence"/>
</dbReference>
<proteinExistence type="predicted"/>
<accession>A0ABV6A4N8</accession>
<dbReference type="RefSeq" id="WP_377857712.1">
    <property type="nucleotide sequence ID" value="NZ_JBHLZU010000020.1"/>
</dbReference>
<feature type="signal peptide" evidence="1">
    <location>
        <begin position="1"/>
        <end position="26"/>
    </location>
</feature>
<dbReference type="PANTHER" id="PTHR42976:SF1">
    <property type="entry name" value="GH18 DOMAIN-CONTAINING PROTEIN-RELATED"/>
    <property type="match status" value="1"/>
</dbReference>
<dbReference type="PROSITE" id="PS51910">
    <property type="entry name" value="GH18_2"/>
    <property type="match status" value="1"/>
</dbReference>
<dbReference type="PANTHER" id="PTHR42976">
    <property type="entry name" value="BIFUNCTIONAL CHITINASE/LYSOZYME-RELATED"/>
    <property type="match status" value="1"/>
</dbReference>
<name>A0ABV6A4N8_9PSEU</name>
<reference evidence="3 4" key="1">
    <citation type="submission" date="2024-09" db="EMBL/GenBank/DDBJ databases">
        <authorList>
            <person name="Sun Q."/>
            <person name="Mori K."/>
        </authorList>
    </citation>
    <scope>NUCLEOTIDE SEQUENCE [LARGE SCALE GENOMIC DNA]</scope>
    <source>
        <strain evidence="3 4">TBRC 7907</strain>
    </source>
</reference>
<dbReference type="SUPFAM" id="SSF51445">
    <property type="entry name" value="(Trans)glycosidases"/>
    <property type="match status" value="1"/>
</dbReference>
<keyword evidence="4" id="KW-1185">Reference proteome</keyword>
<dbReference type="InterPro" id="IPR017853">
    <property type="entry name" value="GH"/>
</dbReference>
<evidence type="ECO:0000256" key="1">
    <source>
        <dbReference type="SAM" id="SignalP"/>
    </source>
</evidence>
<evidence type="ECO:0000313" key="3">
    <source>
        <dbReference type="EMBL" id="MFB9907408.1"/>
    </source>
</evidence>
<dbReference type="CDD" id="cd06543">
    <property type="entry name" value="GH18_PF-ChiA-like"/>
    <property type="match status" value="1"/>
</dbReference>
<dbReference type="InterPro" id="IPR001223">
    <property type="entry name" value="Glyco_hydro18_cat"/>
</dbReference>
<feature type="domain" description="GH18" evidence="2">
    <location>
        <begin position="32"/>
        <end position="318"/>
    </location>
</feature>
<evidence type="ECO:0000259" key="2">
    <source>
        <dbReference type="PROSITE" id="PS51910"/>
    </source>
</evidence>
<dbReference type="EMBL" id="JBHLZU010000020">
    <property type="protein sequence ID" value="MFB9907408.1"/>
    <property type="molecule type" value="Genomic_DNA"/>
</dbReference>
<protein>
    <submittedName>
        <fullName evidence="3">Chitinase</fullName>
    </submittedName>
</protein>
<organism evidence="3 4">
    <name type="scientific">Allokutzneria oryzae</name>
    <dbReference type="NCBI Taxonomy" id="1378989"/>
    <lineage>
        <taxon>Bacteria</taxon>
        <taxon>Bacillati</taxon>
        <taxon>Actinomycetota</taxon>
        <taxon>Actinomycetes</taxon>
        <taxon>Pseudonocardiales</taxon>
        <taxon>Pseudonocardiaceae</taxon>
        <taxon>Allokutzneria</taxon>
    </lineage>
</organism>
<keyword evidence="1" id="KW-0732">Signal</keyword>
<evidence type="ECO:0000313" key="4">
    <source>
        <dbReference type="Proteomes" id="UP001589693"/>
    </source>
</evidence>
<dbReference type="Gene3D" id="3.20.20.80">
    <property type="entry name" value="Glycosidases"/>
    <property type="match status" value="1"/>
</dbReference>
<comment type="caution">
    <text evidence="3">The sequence shown here is derived from an EMBL/GenBank/DDBJ whole genome shotgun (WGS) entry which is preliminary data.</text>
</comment>
<gene>
    <name evidence="3" type="ORF">ACFFQA_26015</name>
</gene>
<sequence>MKFLRRTLLCALSATALVGMTAPANAETAVNPVTASPYLYGWGDDIDPAQVMRTTGVQAFTLAFILSDGGCNPKWDGQRELTGPDAAKIEKIRSAGGDVVPSFGGWAGNKLGEKCANETDLAGAYQKVIDAYELKAIDIDIEASEFETPAVQDRVLGALKIVKSKNPGISTVITMGTARTGPETHGQRLIDQAKKIGADIDVWTLMPFNFGGSDMAADTITAVDGLRSKLSSTFGYSDAEAYKRSGISSMNGITDQKETVTPANFTAMRDYAVKNHLGRFTFWAANRDQGNCGQPAQNCSGINQGSYEFSKIVAGYTG</sequence>